<dbReference type="CTD" id="161582"/>
<organism evidence="14 15">
    <name type="scientific">Nothobranchius furzeri</name>
    <name type="common">Turquoise killifish</name>
    <dbReference type="NCBI Taxonomy" id="105023"/>
    <lineage>
        <taxon>Eukaryota</taxon>
        <taxon>Metazoa</taxon>
        <taxon>Chordata</taxon>
        <taxon>Craniata</taxon>
        <taxon>Vertebrata</taxon>
        <taxon>Euteleostomi</taxon>
        <taxon>Actinopterygii</taxon>
        <taxon>Neopterygii</taxon>
        <taxon>Teleostei</taxon>
        <taxon>Neoteleostei</taxon>
        <taxon>Acanthomorphata</taxon>
        <taxon>Ovalentaria</taxon>
        <taxon>Atherinomorphae</taxon>
        <taxon>Cyprinodontiformes</taxon>
        <taxon>Nothobranchiidae</taxon>
        <taxon>Nothobranchius</taxon>
    </lineage>
</organism>
<dbReference type="SUPFAM" id="SSF48452">
    <property type="entry name" value="TPR-like"/>
    <property type="match status" value="1"/>
</dbReference>
<feature type="compositionally biased region" description="Basic and acidic residues" evidence="12">
    <location>
        <begin position="172"/>
        <end position="181"/>
    </location>
</feature>
<evidence type="ECO:0000256" key="1">
    <source>
        <dbReference type="ARBA" id="ARBA00004123"/>
    </source>
</evidence>
<keyword evidence="15" id="KW-1185">Reference proteome</keyword>
<dbReference type="GO" id="GO:0003351">
    <property type="term" value="P:epithelial cilium movement involved in extracellular fluid movement"/>
    <property type="evidence" value="ECO:0007669"/>
    <property type="project" value="TreeGrafter"/>
</dbReference>
<dbReference type="SUPFAM" id="SSF49764">
    <property type="entry name" value="HSP20-like chaperones"/>
    <property type="match status" value="1"/>
</dbReference>
<dbReference type="InterPro" id="IPR037894">
    <property type="entry name" value="CS_DYX1C1"/>
</dbReference>
<dbReference type="InterPro" id="IPR011990">
    <property type="entry name" value="TPR-like_helical_dom_sf"/>
</dbReference>
<dbReference type="PANTHER" id="PTHR46492:SF1">
    <property type="entry name" value="DYNEIN AXONEMAL ASSEMBLY FACTOR 4"/>
    <property type="match status" value="1"/>
</dbReference>
<dbReference type="GO" id="GO:0007368">
    <property type="term" value="P:determination of left/right symmetry"/>
    <property type="evidence" value="ECO:0007669"/>
    <property type="project" value="TreeGrafter"/>
</dbReference>
<evidence type="ECO:0000256" key="2">
    <source>
        <dbReference type="ARBA" id="ARBA00004487"/>
    </source>
</evidence>
<dbReference type="GO" id="GO:0120293">
    <property type="term" value="C:dynein axonemal particle"/>
    <property type="evidence" value="ECO:0007669"/>
    <property type="project" value="UniProtKB-SubCell"/>
</dbReference>
<dbReference type="GO" id="GO:0007399">
    <property type="term" value="P:nervous system development"/>
    <property type="evidence" value="ECO:0007669"/>
    <property type="project" value="UniProtKB-KW"/>
</dbReference>
<dbReference type="FunFam" id="1.25.40.10:FF:000176">
    <property type="entry name" value="dynein assembly factor 4, axonemal isoform X1"/>
    <property type="match status" value="1"/>
</dbReference>
<gene>
    <name evidence="14" type="primary">dnaaf4</name>
</gene>
<evidence type="ECO:0000256" key="7">
    <source>
        <dbReference type="ARBA" id="ARBA00023242"/>
    </source>
</evidence>
<evidence type="ECO:0000256" key="6">
    <source>
        <dbReference type="ARBA" id="ARBA00022902"/>
    </source>
</evidence>
<dbReference type="RefSeq" id="XP_015831285.3">
    <property type="nucleotide sequence ID" value="XM_015975799.3"/>
</dbReference>
<dbReference type="GO" id="GO:0005634">
    <property type="term" value="C:nucleus"/>
    <property type="evidence" value="ECO:0007669"/>
    <property type="project" value="UniProtKB-SubCell"/>
</dbReference>
<evidence type="ECO:0000313" key="14">
    <source>
        <dbReference type="Ensembl" id="ENSNFUP00015046552.1"/>
    </source>
</evidence>
<keyword evidence="4" id="KW-0677">Repeat</keyword>
<dbReference type="GeneID" id="107396207"/>
<dbReference type="GO" id="GO:0036158">
    <property type="term" value="P:outer dynein arm assembly"/>
    <property type="evidence" value="ECO:0007669"/>
    <property type="project" value="TreeGrafter"/>
</dbReference>
<dbReference type="GO" id="GO:0030331">
    <property type="term" value="F:nuclear estrogen receptor binding"/>
    <property type="evidence" value="ECO:0007669"/>
    <property type="project" value="TreeGrafter"/>
</dbReference>
<proteinExistence type="predicted"/>
<comment type="subcellular location">
    <subcellularLocation>
        <location evidence="2">Cell projection</location>
        <location evidence="2">Neuron projection</location>
    </subcellularLocation>
    <subcellularLocation>
        <location evidence="9">Dynein axonemal particle</location>
    </subcellularLocation>
    <subcellularLocation>
        <location evidence="1">Nucleus</location>
    </subcellularLocation>
</comment>
<evidence type="ECO:0000256" key="8">
    <source>
        <dbReference type="ARBA" id="ARBA00023273"/>
    </source>
</evidence>
<dbReference type="PROSITE" id="PS50005">
    <property type="entry name" value="TPR"/>
    <property type="match status" value="1"/>
</dbReference>
<dbReference type="GO" id="GO:0043005">
    <property type="term" value="C:neuron projection"/>
    <property type="evidence" value="ECO:0007669"/>
    <property type="project" value="UniProtKB-SubCell"/>
</dbReference>
<evidence type="ECO:0000256" key="9">
    <source>
        <dbReference type="ARBA" id="ARBA00024190"/>
    </source>
</evidence>
<evidence type="ECO:0000256" key="10">
    <source>
        <dbReference type="ARBA" id="ARBA00024430"/>
    </source>
</evidence>
<evidence type="ECO:0000256" key="5">
    <source>
        <dbReference type="ARBA" id="ARBA00022803"/>
    </source>
</evidence>
<evidence type="ECO:0000256" key="4">
    <source>
        <dbReference type="ARBA" id="ARBA00022737"/>
    </source>
</evidence>
<dbReference type="Ensembl" id="ENSNFUT00015048594.1">
    <property type="protein sequence ID" value="ENSNFUP00015046552.1"/>
    <property type="gene ID" value="ENSNFUG00015022092.1"/>
</dbReference>
<dbReference type="InterPro" id="IPR019734">
    <property type="entry name" value="TPR_rpt"/>
</dbReference>
<reference evidence="14" key="1">
    <citation type="submission" date="2025-08" db="UniProtKB">
        <authorList>
            <consortium name="Ensembl"/>
        </authorList>
    </citation>
    <scope>IDENTIFICATION</scope>
</reference>
<evidence type="ECO:0000256" key="3">
    <source>
        <dbReference type="ARBA" id="ARBA00022490"/>
    </source>
</evidence>
<dbReference type="PROSITE" id="PS51203">
    <property type="entry name" value="CS"/>
    <property type="match status" value="1"/>
</dbReference>
<dbReference type="SMART" id="SM00028">
    <property type="entry name" value="TPR"/>
    <property type="match status" value="3"/>
</dbReference>
<dbReference type="GO" id="GO:0007507">
    <property type="term" value="P:heart development"/>
    <property type="evidence" value="ECO:0007669"/>
    <property type="project" value="TreeGrafter"/>
</dbReference>
<dbReference type="PANTHER" id="PTHR46492">
    <property type="entry name" value="DYNEIN ASSEMBLY FACTOR 4, AXONEMAL"/>
    <property type="match status" value="1"/>
</dbReference>
<keyword evidence="5 11" id="KW-0802">TPR repeat</keyword>
<dbReference type="AlphaFoldDB" id="A0A8C6PN67"/>
<keyword evidence="3" id="KW-0963">Cytoplasm</keyword>
<feature type="repeat" description="TPR" evidence="11">
    <location>
        <begin position="338"/>
        <end position="371"/>
    </location>
</feature>
<dbReference type="InterPro" id="IPR008978">
    <property type="entry name" value="HSP20-like_chaperone"/>
</dbReference>
<name>A0A8C6PN67_NOTFU</name>
<reference evidence="14" key="2">
    <citation type="submission" date="2025-09" db="UniProtKB">
        <authorList>
            <consortium name="Ensembl"/>
        </authorList>
    </citation>
    <scope>IDENTIFICATION</scope>
</reference>
<protein>
    <recommendedName>
        <fullName evidence="10">Dynein axonemal assembly factor 4</fullName>
    </recommendedName>
</protein>
<feature type="region of interest" description="Disordered" evidence="12">
    <location>
        <begin position="161"/>
        <end position="211"/>
    </location>
</feature>
<sequence length="391" mass="44934">MPLHVTDYTWSQTDSAVNVSVPLKGAAPGRVDVMSTDQYLKVHFPPYLFEAFWFEDIDDERSSAKIGDGVAVFSLMKRTNRWWQHLMMVNDDKESKRRIREKALEKHLQKVSAEAKIKAVRKQAESKYALETMMELEDQERDRIQKMKDSEREKVSVELVAWQQNHPTPLRDNTKTPEHGSAKSGRNQPVHRETKRRSQEPPPPRAAGNIQITFTPRVFPTALRESQASEEEEWLRKQAEARRVVRADLEELEDLTQEERNPDWLKDKGDRCFVSGDYMGALNAYNLAIRLNKKMAALYANRAACHLKLRNLHKAIEDSSQALDLLTPAVEANASARVRAIVRRGSAFCQLQLYAEGLQDYEAALKIQPENKQLQEDTQRIRDMVQGCPPD</sequence>
<keyword evidence="8" id="KW-0966">Cell projection</keyword>
<dbReference type="InterPro" id="IPR052004">
    <property type="entry name" value="Dynein_assembly_factor_4"/>
</dbReference>
<dbReference type="Gene3D" id="1.25.40.10">
    <property type="entry name" value="Tetratricopeptide repeat domain"/>
    <property type="match status" value="1"/>
</dbReference>
<dbReference type="KEGG" id="nfu:107396207"/>
<feature type="compositionally biased region" description="Basic and acidic residues" evidence="12">
    <location>
        <begin position="190"/>
        <end position="199"/>
    </location>
</feature>
<dbReference type="FunFam" id="2.60.40.790:FF:000015">
    <property type="entry name" value="dynein assembly factor 4, axonemal isoform X1"/>
    <property type="match status" value="1"/>
</dbReference>
<keyword evidence="6" id="KW-0524">Neurogenesis</keyword>
<dbReference type="OrthoDB" id="348005at2759"/>
<evidence type="ECO:0000313" key="15">
    <source>
        <dbReference type="Proteomes" id="UP000694548"/>
    </source>
</evidence>
<feature type="domain" description="CS" evidence="13">
    <location>
        <begin position="3"/>
        <end position="87"/>
    </location>
</feature>
<dbReference type="GO" id="GO:0036159">
    <property type="term" value="P:inner dynein arm assembly"/>
    <property type="evidence" value="ECO:0007669"/>
    <property type="project" value="TreeGrafter"/>
</dbReference>
<dbReference type="GO" id="GO:0005576">
    <property type="term" value="C:extracellular region"/>
    <property type="evidence" value="ECO:0007669"/>
    <property type="project" value="GOC"/>
</dbReference>
<dbReference type="InterPro" id="IPR007052">
    <property type="entry name" value="CS_dom"/>
</dbReference>
<keyword evidence="7" id="KW-0539">Nucleus</keyword>
<dbReference type="CDD" id="cd06469">
    <property type="entry name" value="p23_DYX1C1_like"/>
    <property type="match status" value="1"/>
</dbReference>
<dbReference type="GeneTree" id="ENSGT00390000004930"/>
<dbReference type="Pfam" id="PF04969">
    <property type="entry name" value="CS"/>
    <property type="match status" value="1"/>
</dbReference>
<accession>A0A8C6PN67</accession>
<dbReference type="OMA" id="ELAAWHF"/>
<dbReference type="Proteomes" id="UP000694548">
    <property type="component" value="Unassembled WGS sequence"/>
</dbReference>
<evidence type="ECO:0000256" key="11">
    <source>
        <dbReference type="PROSITE-ProRule" id="PRU00339"/>
    </source>
</evidence>
<dbReference type="Gene3D" id="2.60.40.790">
    <property type="match status" value="1"/>
</dbReference>
<evidence type="ECO:0000256" key="12">
    <source>
        <dbReference type="SAM" id="MobiDB-lite"/>
    </source>
</evidence>
<evidence type="ECO:0000259" key="13">
    <source>
        <dbReference type="PROSITE" id="PS51203"/>
    </source>
</evidence>